<dbReference type="GO" id="GO:0004674">
    <property type="term" value="F:protein serine/threonine kinase activity"/>
    <property type="evidence" value="ECO:0007669"/>
    <property type="project" value="UniProtKB-KW"/>
</dbReference>
<comment type="domain">
    <text evidence="14">The Walker A ATP-binding motif also binds Pi and PPi.</text>
</comment>
<evidence type="ECO:0000313" key="17">
    <source>
        <dbReference type="EMBL" id="QTL97036.1"/>
    </source>
</evidence>
<dbReference type="EC" id="2.7.4.-" evidence="14"/>
<keyword evidence="7 14" id="KW-0547">Nucleotide-binding</keyword>
<dbReference type="CDD" id="cd01918">
    <property type="entry name" value="HprK_C"/>
    <property type="match status" value="1"/>
</dbReference>
<accession>A0A8A7K5Q7</accession>
<dbReference type="InterPro" id="IPR011126">
    <property type="entry name" value="Hpr_kin/Pase_Hpr_N"/>
</dbReference>
<organism evidence="17 18">
    <name type="scientific">Iocasia fonsfrigidae</name>
    <dbReference type="NCBI Taxonomy" id="2682810"/>
    <lineage>
        <taxon>Bacteria</taxon>
        <taxon>Bacillati</taxon>
        <taxon>Bacillota</taxon>
        <taxon>Clostridia</taxon>
        <taxon>Halanaerobiales</taxon>
        <taxon>Halanaerobiaceae</taxon>
        <taxon>Iocasia</taxon>
    </lineage>
</organism>
<dbReference type="PANTHER" id="PTHR30305:SF1">
    <property type="entry name" value="HPR KINASE_PHOSPHORYLASE"/>
    <property type="match status" value="1"/>
</dbReference>
<evidence type="ECO:0000256" key="6">
    <source>
        <dbReference type="ARBA" id="ARBA00022723"/>
    </source>
</evidence>
<keyword evidence="8 14" id="KW-0418">Kinase</keyword>
<feature type="active site" evidence="14">
    <location>
        <position position="160"/>
    </location>
</feature>
<dbReference type="KEGG" id="ifn:GM661_03105"/>
<keyword evidence="18" id="KW-1185">Reference proteome</keyword>
<sequence>MKNKEIAVKDIINKFSLEILAGDPEDKEITVSDIKRPGIELAGFWKYFAPKRVQLLGRTEITFLKELKPPVLKKRVKKLFSYHLSCVIICRNLDVPDIVLKEAANTSTPLLKTSVATTRFLSLLTNYLEESLAPEKTIHGVLVDIYGIGVLISGKSGIGKSETAIQLVKRGHRLVADDVIIVKKIGERELLGSAPEVARYFLEIRGIGIINVSTLFGAGAVKDSSEINMVANLEFWDEKKVYDRLGIDSKYDEIMGIKVPEVIIPVKPGRNVAMVLEIAAMNMRMKAMGYNAARDFSAKVNDLMRET</sequence>
<feature type="active site" evidence="14">
    <location>
        <position position="244"/>
    </location>
</feature>
<proteinExistence type="inferred from homology"/>
<keyword evidence="9 14" id="KW-0067">ATP-binding</keyword>
<comment type="function">
    <text evidence="14">Catalyzes the ATP- as well as the pyrophosphate-dependent phosphorylation of a specific serine residue in HPr, a phosphocarrier protein of the phosphoenolpyruvate-dependent sugar phosphotransferase system (PTS). HprK/P also catalyzes the pyrophosphate-producing, inorganic phosphate-dependent dephosphorylation (phosphorolysis) of seryl-phosphorylated HPr (P-Ser-HPr). The two antagonistic activities of HprK/P are regulated by several intracellular metabolites, which change their concentration in response to the absence or presence of rapidly metabolisable carbon sources (glucose, fructose, etc.) in the growth medium. Therefore, by controlling the phosphorylation state of HPr, HPrK/P is a sensor enzyme that plays a major role in the regulation of carbon metabolism and sugar transport: it mediates carbon catabolite repression (CCR), and regulates PTS-catalyzed carbohydrate uptake and inducer exclusion.</text>
</comment>
<evidence type="ECO:0000259" key="16">
    <source>
        <dbReference type="Pfam" id="PF07475"/>
    </source>
</evidence>
<feature type="binding site" evidence="14">
    <location>
        <position position="203"/>
    </location>
    <ligand>
        <name>Mg(2+)</name>
        <dbReference type="ChEBI" id="CHEBI:18420"/>
    </ligand>
</feature>
<dbReference type="AlphaFoldDB" id="A0A8A7K5Q7"/>
<feature type="region of interest" description="Important for the catalytic mechanism of both phosphorylation and dephosphorylation" evidence="14">
    <location>
        <begin position="202"/>
        <end position="211"/>
    </location>
</feature>
<protein>
    <recommendedName>
        <fullName evidence="14">HPr kinase/phosphorylase</fullName>
        <shortName evidence="14">HPrK/P</shortName>
        <ecNumber evidence="14">2.7.11.-</ecNumber>
        <ecNumber evidence="14">2.7.4.-</ecNumber>
    </recommendedName>
    <alternativeName>
        <fullName evidence="14">HPr(Ser) kinase/phosphorylase</fullName>
    </alternativeName>
</protein>
<dbReference type="NCBIfam" id="TIGR00679">
    <property type="entry name" value="hpr-ser"/>
    <property type="match status" value="1"/>
</dbReference>
<dbReference type="HAMAP" id="MF_01249">
    <property type="entry name" value="HPr_kinase"/>
    <property type="match status" value="1"/>
</dbReference>
<evidence type="ECO:0000256" key="14">
    <source>
        <dbReference type="HAMAP-Rule" id="MF_01249"/>
    </source>
</evidence>
<evidence type="ECO:0000259" key="15">
    <source>
        <dbReference type="Pfam" id="PF02603"/>
    </source>
</evidence>
<dbReference type="EC" id="2.7.11.-" evidence="14"/>
<feature type="binding site" evidence="14">
    <location>
        <begin position="154"/>
        <end position="161"/>
    </location>
    <ligand>
        <name>ATP</name>
        <dbReference type="ChEBI" id="CHEBI:30616"/>
    </ligand>
</feature>
<dbReference type="SUPFAM" id="SSF75138">
    <property type="entry name" value="HprK N-terminal domain-like"/>
    <property type="match status" value="1"/>
</dbReference>
<feature type="region of interest" description="Important for the catalytic mechanism of dephosphorylation" evidence="14">
    <location>
        <begin position="265"/>
        <end position="270"/>
    </location>
</feature>
<dbReference type="FunFam" id="3.40.50.300:FF:000174">
    <property type="entry name" value="HPr kinase/phosphorylase"/>
    <property type="match status" value="1"/>
</dbReference>
<comment type="subunit">
    <text evidence="14">Homohexamer.</text>
</comment>
<dbReference type="SUPFAM" id="SSF53795">
    <property type="entry name" value="PEP carboxykinase-like"/>
    <property type="match status" value="1"/>
</dbReference>
<feature type="active site" evidence="14">
    <location>
        <position position="139"/>
    </location>
</feature>
<comment type="cofactor">
    <cofactor evidence="2 14">
        <name>Mg(2+)</name>
        <dbReference type="ChEBI" id="CHEBI:18420"/>
    </cofactor>
</comment>
<dbReference type="Proteomes" id="UP000665020">
    <property type="component" value="Chromosome"/>
</dbReference>
<keyword evidence="10 14" id="KW-0460">Magnesium</keyword>
<comment type="similarity">
    <text evidence="3 14">Belongs to the HPrK/P family.</text>
</comment>
<evidence type="ECO:0000256" key="9">
    <source>
        <dbReference type="ARBA" id="ARBA00022840"/>
    </source>
</evidence>
<evidence type="ECO:0000256" key="13">
    <source>
        <dbReference type="ARBA" id="ARBA00047657"/>
    </source>
</evidence>
<evidence type="ECO:0000256" key="10">
    <source>
        <dbReference type="ARBA" id="ARBA00022842"/>
    </source>
</evidence>
<evidence type="ECO:0000256" key="5">
    <source>
        <dbReference type="ARBA" id="ARBA00022679"/>
    </source>
</evidence>
<evidence type="ECO:0000256" key="4">
    <source>
        <dbReference type="ARBA" id="ARBA00022527"/>
    </source>
</evidence>
<evidence type="ECO:0000256" key="11">
    <source>
        <dbReference type="ARBA" id="ARBA00023268"/>
    </source>
</evidence>
<dbReference type="EMBL" id="CP046640">
    <property type="protein sequence ID" value="QTL97036.1"/>
    <property type="molecule type" value="Genomic_DNA"/>
</dbReference>
<reference evidence="17" key="1">
    <citation type="submission" date="2019-12" db="EMBL/GenBank/DDBJ databases">
        <authorList>
            <person name="zhang j."/>
            <person name="sun C.M."/>
        </authorList>
    </citation>
    <scope>NUCLEOTIDE SEQUENCE</scope>
    <source>
        <strain evidence="17">NS-1</strain>
    </source>
</reference>
<evidence type="ECO:0000313" key="18">
    <source>
        <dbReference type="Proteomes" id="UP000665020"/>
    </source>
</evidence>
<evidence type="ECO:0000256" key="12">
    <source>
        <dbReference type="ARBA" id="ARBA00023277"/>
    </source>
</evidence>
<evidence type="ECO:0000256" key="8">
    <source>
        <dbReference type="ARBA" id="ARBA00022777"/>
    </source>
</evidence>
<dbReference type="Gene3D" id="3.40.50.300">
    <property type="entry name" value="P-loop containing nucleotide triphosphate hydrolases"/>
    <property type="match status" value="1"/>
</dbReference>
<dbReference type="GO" id="GO:0004712">
    <property type="term" value="F:protein serine/threonine/tyrosine kinase activity"/>
    <property type="evidence" value="ECO:0007669"/>
    <property type="project" value="UniProtKB-UniRule"/>
</dbReference>
<dbReference type="InterPro" id="IPR011104">
    <property type="entry name" value="Hpr_kin/Pase_C"/>
</dbReference>
<dbReference type="GO" id="GO:0000287">
    <property type="term" value="F:magnesium ion binding"/>
    <property type="evidence" value="ECO:0007669"/>
    <property type="project" value="UniProtKB-UniRule"/>
</dbReference>
<evidence type="ECO:0000256" key="3">
    <source>
        <dbReference type="ARBA" id="ARBA00006883"/>
    </source>
</evidence>
<comment type="catalytic activity">
    <reaction evidence="1 14">
        <text>[HPr protein]-L-serine + ATP = [HPr protein]-O-phospho-L-serine + ADP + H(+)</text>
        <dbReference type="Rhea" id="RHEA:46600"/>
        <dbReference type="Rhea" id="RHEA-COMP:11602"/>
        <dbReference type="Rhea" id="RHEA-COMP:11603"/>
        <dbReference type="ChEBI" id="CHEBI:15378"/>
        <dbReference type="ChEBI" id="CHEBI:29999"/>
        <dbReference type="ChEBI" id="CHEBI:30616"/>
        <dbReference type="ChEBI" id="CHEBI:83421"/>
        <dbReference type="ChEBI" id="CHEBI:456216"/>
    </reaction>
</comment>
<gene>
    <name evidence="14 17" type="primary">hprK</name>
    <name evidence="17" type="ORF">GM661_03105</name>
</gene>
<dbReference type="InterPro" id="IPR027417">
    <property type="entry name" value="P-loop_NTPase"/>
</dbReference>
<keyword evidence="5 14" id="KW-0808">Transferase</keyword>
<comment type="miscellaneous">
    <text evidence="14">Both phosphorylation and phosphorolysis are carried out by the same active site and suggest a common mechanism for both reactions.</text>
</comment>
<dbReference type="Pfam" id="PF07475">
    <property type="entry name" value="Hpr_kinase_C"/>
    <property type="match status" value="1"/>
</dbReference>
<dbReference type="GO" id="GO:0005524">
    <property type="term" value="F:ATP binding"/>
    <property type="evidence" value="ECO:0007669"/>
    <property type="project" value="UniProtKB-UniRule"/>
</dbReference>
<name>A0A8A7K5Q7_9FIRM</name>
<dbReference type="PANTHER" id="PTHR30305">
    <property type="entry name" value="PROTEIN YJDM-RELATED"/>
    <property type="match status" value="1"/>
</dbReference>
<feature type="active site" description="Proton acceptor; for phosphorylation activity. Proton donor; for dephosphorylation activity" evidence="14">
    <location>
        <position position="178"/>
    </location>
</feature>
<keyword evidence="6 14" id="KW-0479">Metal-binding</keyword>
<evidence type="ECO:0000256" key="1">
    <source>
        <dbReference type="ARBA" id="ARBA00001120"/>
    </source>
</evidence>
<feature type="domain" description="HPr(Ser) kinase/phosphorylase N-terminal" evidence="15">
    <location>
        <begin position="6"/>
        <end position="128"/>
    </location>
</feature>
<dbReference type="GO" id="GO:0006109">
    <property type="term" value="P:regulation of carbohydrate metabolic process"/>
    <property type="evidence" value="ECO:0007669"/>
    <property type="project" value="UniProtKB-UniRule"/>
</dbReference>
<dbReference type="InterPro" id="IPR028979">
    <property type="entry name" value="Ser_kin/Pase_Hpr-like_N_sf"/>
</dbReference>
<dbReference type="Gene3D" id="3.40.1390.20">
    <property type="entry name" value="HprK N-terminal domain-like"/>
    <property type="match status" value="1"/>
</dbReference>
<keyword evidence="11 14" id="KW-0511">Multifunctional enzyme</keyword>
<dbReference type="InterPro" id="IPR003755">
    <property type="entry name" value="HPr(Ser)_kin/Pase"/>
</dbReference>
<keyword evidence="12 14" id="KW-0119">Carbohydrate metabolism</keyword>
<dbReference type="GO" id="GO:0000155">
    <property type="term" value="F:phosphorelay sensor kinase activity"/>
    <property type="evidence" value="ECO:0007669"/>
    <property type="project" value="InterPro"/>
</dbReference>
<evidence type="ECO:0000256" key="7">
    <source>
        <dbReference type="ARBA" id="ARBA00022741"/>
    </source>
</evidence>
<comment type="catalytic activity">
    <reaction evidence="13 14">
        <text>[HPr protein]-O-phospho-L-serine + phosphate + H(+) = [HPr protein]-L-serine + diphosphate</text>
        <dbReference type="Rhea" id="RHEA:46604"/>
        <dbReference type="Rhea" id="RHEA-COMP:11602"/>
        <dbReference type="Rhea" id="RHEA-COMP:11603"/>
        <dbReference type="ChEBI" id="CHEBI:15378"/>
        <dbReference type="ChEBI" id="CHEBI:29999"/>
        <dbReference type="ChEBI" id="CHEBI:33019"/>
        <dbReference type="ChEBI" id="CHEBI:43474"/>
        <dbReference type="ChEBI" id="CHEBI:83421"/>
    </reaction>
</comment>
<dbReference type="Pfam" id="PF02603">
    <property type="entry name" value="Hpr_kinase_N"/>
    <property type="match status" value="1"/>
</dbReference>
<evidence type="ECO:0000256" key="2">
    <source>
        <dbReference type="ARBA" id="ARBA00001946"/>
    </source>
</evidence>
<feature type="binding site" evidence="14">
    <location>
        <position position="161"/>
    </location>
    <ligand>
        <name>Mg(2+)</name>
        <dbReference type="ChEBI" id="CHEBI:18420"/>
    </ligand>
</feature>
<keyword evidence="4 14" id="KW-0723">Serine/threonine-protein kinase</keyword>
<feature type="domain" description="HPr kinase/phosphorylase C-terminal" evidence="16">
    <location>
        <begin position="131"/>
        <end position="299"/>
    </location>
</feature>